<organism evidence="1 2">
    <name type="scientific">Hornefia porci</name>
    <dbReference type="NCBI Taxonomy" id="2652292"/>
    <lineage>
        <taxon>Bacteria</taxon>
        <taxon>Bacillati</taxon>
        <taxon>Bacillota</taxon>
        <taxon>Clostridia</taxon>
        <taxon>Peptostreptococcales</taxon>
        <taxon>Anaerovoracaceae</taxon>
        <taxon>Hornefia</taxon>
    </lineage>
</organism>
<comment type="caution">
    <text evidence="1">The sequence shown here is derived from an EMBL/GenBank/DDBJ whole genome shotgun (WGS) entry which is preliminary data.</text>
</comment>
<dbReference type="EMBL" id="MJIE01000001">
    <property type="protein sequence ID" value="OLR56928.1"/>
    <property type="molecule type" value="Genomic_DNA"/>
</dbReference>
<evidence type="ECO:0000313" key="2">
    <source>
        <dbReference type="Proteomes" id="UP000187404"/>
    </source>
</evidence>
<sequence>MEEQNRTAAERMMQPRAKYGNRKAEVDGIIFDSKKEAGYYLKLKALEEAGEITQIILQPRFELQPAFDKNGKHYRKIEYVADFMYTSKTGETFVIDVKGMRTDVYKQKKKMFEYRFPNLTITEV</sequence>
<keyword evidence="2" id="KW-1185">Reference proteome</keyword>
<dbReference type="STRING" id="1261640.BHK98_03955"/>
<dbReference type="InterPro" id="IPR009414">
    <property type="entry name" value="DUF1064"/>
</dbReference>
<proteinExistence type="predicted"/>
<name>A0A1Q9JL30_9FIRM</name>
<dbReference type="AlphaFoldDB" id="A0A1Q9JL30"/>
<evidence type="ECO:0008006" key="3">
    <source>
        <dbReference type="Google" id="ProtNLM"/>
    </source>
</evidence>
<reference evidence="1 2" key="1">
    <citation type="journal article" date="2016" name="Appl. Environ. Microbiol.">
        <title>Function and Phylogeny of Bacterial Butyryl Coenzyme A:Acetate Transferases and Their Diversity in the Proximal Colon of Swine.</title>
        <authorList>
            <person name="Trachsel J."/>
            <person name="Bayles D.O."/>
            <person name="Looft T."/>
            <person name="Levine U.Y."/>
            <person name="Allen H.K."/>
        </authorList>
    </citation>
    <scope>NUCLEOTIDE SEQUENCE [LARGE SCALE GENOMIC DNA]</scope>
    <source>
        <strain evidence="1 2">68-3-10</strain>
    </source>
</reference>
<protein>
    <recommendedName>
        <fullName evidence="3">DUF1064 domain-containing protein</fullName>
    </recommendedName>
</protein>
<accession>A0A1Q9JL30</accession>
<dbReference type="Proteomes" id="UP000187404">
    <property type="component" value="Unassembled WGS sequence"/>
</dbReference>
<evidence type="ECO:0000313" key="1">
    <source>
        <dbReference type="EMBL" id="OLR56928.1"/>
    </source>
</evidence>
<dbReference type="Pfam" id="PF06356">
    <property type="entry name" value="DUF1064"/>
    <property type="match status" value="1"/>
</dbReference>
<gene>
    <name evidence="1" type="ORF">BHK98_03955</name>
</gene>